<evidence type="ECO:0008006" key="4">
    <source>
        <dbReference type="Google" id="ProtNLM"/>
    </source>
</evidence>
<protein>
    <recommendedName>
        <fullName evidence="4">Type II toxin-antitoxin system PemK/MazF family toxin</fullName>
    </recommendedName>
</protein>
<dbReference type="RefSeq" id="WP_167475698.1">
    <property type="nucleotide sequence ID" value="NZ_CP046172.1"/>
</dbReference>
<keyword evidence="3" id="KW-1185">Reference proteome</keyword>
<name>A0A6G9YIU8_9NOCA</name>
<evidence type="ECO:0000256" key="1">
    <source>
        <dbReference type="SAM" id="MobiDB-lite"/>
    </source>
</evidence>
<reference evidence="2 3" key="1">
    <citation type="journal article" date="2019" name="ACS Chem. Biol.">
        <title>Identification and Mobilization of a Cryptic Antibiotic Biosynthesis Gene Locus from a Human-Pathogenic Nocardia Isolate.</title>
        <authorList>
            <person name="Herisse M."/>
            <person name="Ishida K."/>
            <person name="Porter J.L."/>
            <person name="Howden B."/>
            <person name="Hertweck C."/>
            <person name="Stinear T.P."/>
            <person name="Pidot S.J."/>
        </authorList>
    </citation>
    <scope>NUCLEOTIDE SEQUENCE [LARGE SCALE GENOMIC DNA]</scope>
    <source>
        <strain evidence="2 3">AUSMDU00012717</strain>
    </source>
</reference>
<proteinExistence type="predicted"/>
<sequence>MKRGQVWHYSPALPDGTPSPRQSTVVLVSDPAVITSPYRWLHAVPLVDADPGHVLAVETSHGWADALELHRVYREWLTEQSGELTDVEADSLDARLRATLSI</sequence>
<dbReference type="Proteomes" id="UP000503540">
    <property type="component" value="Chromosome"/>
</dbReference>
<gene>
    <name evidence="2" type="ORF">F5544_26320</name>
</gene>
<evidence type="ECO:0000313" key="3">
    <source>
        <dbReference type="Proteomes" id="UP000503540"/>
    </source>
</evidence>
<dbReference type="KEGG" id="nah:F5544_26320"/>
<accession>A0A6G9YIU8</accession>
<feature type="region of interest" description="Disordered" evidence="1">
    <location>
        <begin position="1"/>
        <end position="22"/>
    </location>
</feature>
<organism evidence="2 3">
    <name type="scientific">Nocardia arthritidis</name>
    <dbReference type="NCBI Taxonomy" id="228602"/>
    <lineage>
        <taxon>Bacteria</taxon>
        <taxon>Bacillati</taxon>
        <taxon>Actinomycetota</taxon>
        <taxon>Actinomycetes</taxon>
        <taxon>Mycobacteriales</taxon>
        <taxon>Nocardiaceae</taxon>
        <taxon>Nocardia</taxon>
    </lineage>
</organism>
<dbReference type="AlphaFoldDB" id="A0A6G9YIU8"/>
<evidence type="ECO:0000313" key="2">
    <source>
        <dbReference type="EMBL" id="QIS13118.1"/>
    </source>
</evidence>
<dbReference type="EMBL" id="CP046172">
    <property type="protein sequence ID" value="QIS13118.1"/>
    <property type="molecule type" value="Genomic_DNA"/>
</dbReference>